<proteinExistence type="predicted"/>
<sequence>MLKFVLPILLLLCGANVSAQVKPVAPFSESLQAVVVTTKDWSAVRGEAQIYERADNKSNWKAVGKSFPVVVGKNGMAWSDGLNELPSDTGRLLMKTEGDGKSPAGIFGLSSAFGTIEKNDRVNLPYAKLEQWTECVDDVKSSQYNRIVNRMQIGNFDWKSSEKMLEIRPQYDLGVFVEHNPEKQSGAGSCIFLHIWKDAETGTAGCTAMERRNMETILYWLNERKNPVLIQLPLEDYRKFQTTWKLPKLK</sequence>
<accession>A0A6J4PFB5</accession>
<name>A0A6J4PFB5_9BACT</name>
<gene>
    <name evidence="3" type="ORF">AVDCRST_MAG74-2176</name>
</gene>
<evidence type="ECO:0000259" key="2">
    <source>
        <dbReference type="Pfam" id="PF03734"/>
    </source>
</evidence>
<feature type="signal peptide" evidence="1">
    <location>
        <begin position="1"/>
        <end position="19"/>
    </location>
</feature>
<dbReference type="EMBL" id="CADCUR010000197">
    <property type="protein sequence ID" value="CAA9409306.1"/>
    <property type="molecule type" value="Genomic_DNA"/>
</dbReference>
<dbReference type="AlphaFoldDB" id="A0A6J4PFB5"/>
<dbReference type="GO" id="GO:0016740">
    <property type="term" value="F:transferase activity"/>
    <property type="evidence" value="ECO:0007669"/>
    <property type="project" value="InterPro"/>
</dbReference>
<dbReference type="InterPro" id="IPR005490">
    <property type="entry name" value="LD_TPept_cat_dom"/>
</dbReference>
<dbReference type="PANTHER" id="PTHR38589">
    <property type="entry name" value="BLR0621 PROTEIN"/>
    <property type="match status" value="1"/>
</dbReference>
<reference evidence="3" key="1">
    <citation type="submission" date="2020-02" db="EMBL/GenBank/DDBJ databases">
        <authorList>
            <person name="Meier V. D."/>
        </authorList>
    </citation>
    <scope>NUCLEOTIDE SEQUENCE</scope>
    <source>
        <strain evidence="3">AVDCRST_MAG74</strain>
    </source>
</reference>
<feature type="chain" id="PRO_5027123636" description="L,D-TPase catalytic domain-containing protein" evidence="1">
    <location>
        <begin position="20"/>
        <end position="250"/>
    </location>
</feature>
<keyword evidence="1" id="KW-0732">Signal</keyword>
<evidence type="ECO:0000313" key="3">
    <source>
        <dbReference type="EMBL" id="CAA9409306.1"/>
    </source>
</evidence>
<dbReference type="PANTHER" id="PTHR38589:SF1">
    <property type="entry name" value="BLR0621 PROTEIN"/>
    <property type="match status" value="1"/>
</dbReference>
<evidence type="ECO:0000256" key="1">
    <source>
        <dbReference type="SAM" id="SignalP"/>
    </source>
</evidence>
<protein>
    <recommendedName>
        <fullName evidence="2">L,D-TPase catalytic domain-containing protein</fullName>
    </recommendedName>
</protein>
<dbReference type="Pfam" id="PF03734">
    <property type="entry name" value="YkuD"/>
    <property type="match status" value="1"/>
</dbReference>
<feature type="domain" description="L,D-TPase catalytic" evidence="2">
    <location>
        <begin position="63"/>
        <end position="230"/>
    </location>
</feature>
<organism evidence="3">
    <name type="scientific">uncultured Pyrinomonadaceae bacterium</name>
    <dbReference type="NCBI Taxonomy" id="2283094"/>
    <lineage>
        <taxon>Bacteria</taxon>
        <taxon>Pseudomonadati</taxon>
        <taxon>Acidobacteriota</taxon>
        <taxon>Blastocatellia</taxon>
        <taxon>Blastocatellales</taxon>
        <taxon>Pyrinomonadaceae</taxon>
        <taxon>environmental samples</taxon>
    </lineage>
</organism>